<dbReference type="eggNOG" id="COG4658">
    <property type="taxonomic scope" value="Bacteria"/>
</dbReference>
<dbReference type="PANTHER" id="PTHR30578:SF1">
    <property type="entry name" value="NA(+)-TRANSLOCATING NADH-QUINONE REDUCTASE SUBUNIT B"/>
    <property type="match status" value="1"/>
</dbReference>
<gene>
    <name evidence="10" type="ordered locus">THA_814</name>
</gene>
<protein>
    <submittedName>
        <fullName evidence="10">Na(+)-translocating NADH-quinone reductase subunit b (Na(+)-translocating nqr subunit b) (Na(+)-nqr subunit b)</fullName>
    </submittedName>
</protein>
<keyword evidence="7 9" id="KW-1133">Transmembrane helix</keyword>
<keyword evidence="11" id="KW-1185">Reference proteome</keyword>
<feature type="transmembrane region" description="Helical" evidence="9">
    <location>
        <begin position="249"/>
        <end position="267"/>
    </location>
</feature>
<feature type="transmembrane region" description="Helical" evidence="9">
    <location>
        <begin position="12"/>
        <end position="28"/>
    </location>
</feature>
<evidence type="ECO:0000256" key="8">
    <source>
        <dbReference type="ARBA" id="ARBA00023136"/>
    </source>
</evidence>
<feature type="transmembrane region" description="Helical" evidence="9">
    <location>
        <begin position="104"/>
        <end position="123"/>
    </location>
</feature>
<keyword evidence="8 9" id="KW-0472">Membrane</keyword>
<reference evidence="10 11" key="1">
    <citation type="journal article" date="2009" name="J. Bacteriol.">
        <title>The genome of Thermosipho africanus TCF52B: lateral genetic connections to the Firmicutes and Archaea.</title>
        <authorList>
            <person name="Nesboe C.L."/>
            <person name="Bapteste E."/>
            <person name="Curtis B."/>
            <person name="Dahle H."/>
            <person name="Lopez P."/>
            <person name="Macleod D."/>
            <person name="Dlutek M."/>
            <person name="Bowman S."/>
            <person name="Zhaxybayeva O."/>
            <person name="Birkeland N.-K."/>
            <person name="Doolittle W.F."/>
        </authorList>
    </citation>
    <scope>NUCLEOTIDE SEQUENCE [LARGE SCALE GENOMIC DNA]</scope>
    <source>
        <strain evidence="10 11">TCF52B</strain>
    </source>
</reference>
<keyword evidence="1" id="KW-0813">Transport</keyword>
<dbReference type="AlphaFoldDB" id="B7IGR2"/>
<proteinExistence type="predicted"/>
<evidence type="ECO:0000256" key="1">
    <source>
        <dbReference type="ARBA" id="ARBA00022448"/>
    </source>
</evidence>
<keyword evidence="6" id="KW-1278">Translocase</keyword>
<dbReference type="STRING" id="484019.THA_814"/>
<dbReference type="RefSeq" id="WP_004100410.1">
    <property type="nucleotide sequence ID" value="NC_011653.1"/>
</dbReference>
<evidence type="ECO:0000256" key="9">
    <source>
        <dbReference type="SAM" id="Phobius"/>
    </source>
</evidence>
<feature type="transmembrane region" description="Helical" evidence="9">
    <location>
        <begin position="62"/>
        <end position="92"/>
    </location>
</feature>
<dbReference type="HOGENOM" id="CLU_042020_1_0_0"/>
<dbReference type="OrthoDB" id="9776359at2"/>
<dbReference type="GO" id="GO:0055085">
    <property type="term" value="P:transmembrane transport"/>
    <property type="evidence" value="ECO:0007669"/>
    <property type="project" value="InterPro"/>
</dbReference>
<feature type="transmembrane region" description="Helical" evidence="9">
    <location>
        <begin position="220"/>
        <end position="237"/>
    </location>
</feature>
<evidence type="ECO:0000256" key="4">
    <source>
        <dbReference type="ARBA" id="ARBA00022643"/>
    </source>
</evidence>
<evidence type="ECO:0000256" key="2">
    <source>
        <dbReference type="ARBA" id="ARBA00022553"/>
    </source>
</evidence>
<evidence type="ECO:0000256" key="3">
    <source>
        <dbReference type="ARBA" id="ARBA00022630"/>
    </source>
</evidence>
<feature type="transmembrane region" description="Helical" evidence="9">
    <location>
        <begin position="192"/>
        <end position="213"/>
    </location>
</feature>
<dbReference type="InterPro" id="IPR004338">
    <property type="entry name" value="NqrB/RnfD"/>
</dbReference>
<dbReference type="PANTHER" id="PTHR30578">
    <property type="entry name" value="ELECTRON TRANSPORT COMPLEX PROTEIN RNFD"/>
    <property type="match status" value="1"/>
</dbReference>
<organism evidence="10 11">
    <name type="scientific">Thermosipho africanus (strain TCF52B)</name>
    <dbReference type="NCBI Taxonomy" id="484019"/>
    <lineage>
        <taxon>Bacteria</taxon>
        <taxon>Thermotogati</taxon>
        <taxon>Thermotogota</taxon>
        <taxon>Thermotogae</taxon>
        <taxon>Thermotogales</taxon>
        <taxon>Fervidobacteriaceae</taxon>
        <taxon>Thermosipho</taxon>
    </lineage>
</organism>
<feature type="transmembrane region" description="Helical" evidence="9">
    <location>
        <begin position="162"/>
        <end position="186"/>
    </location>
</feature>
<dbReference type="KEGG" id="taf:THA_814"/>
<dbReference type="EMBL" id="CP001185">
    <property type="protein sequence ID" value="ACJ75276.1"/>
    <property type="molecule type" value="Genomic_DNA"/>
</dbReference>
<accession>B7IGR2</accession>
<keyword evidence="4" id="KW-0288">FMN</keyword>
<keyword evidence="3" id="KW-0285">Flavoprotein</keyword>
<keyword evidence="5 9" id="KW-0812">Transmembrane</keyword>
<name>B7IGR2_THEAB</name>
<evidence type="ECO:0000256" key="6">
    <source>
        <dbReference type="ARBA" id="ARBA00022967"/>
    </source>
</evidence>
<keyword evidence="2" id="KW-0597">Phosphoprotein</keyword>
<evidence type="ECO:0000313" key="10">
    <source>
        <dbReference type="EMBL" id="ACJ75276.1"/>
    </source>
</evidence>
<evidence type="ECO:0000256" key="5">
    <source>
        <dbReference type="ARBA" id="ARBA00022692"/>
    </source>
</evidence>
<dbReference type="Proteomes" id="UP000002453">
    <property type="component" value="Chromosome"/>
</dbReference>
<dbReference type="Pfam" id="PF03116">
    <property type="entry name" value="NQR2_RnfD_RnfE"/>
    <property type="match status" value="1"/>
</dbReference>
<dbReference type="GO" id="GO:0005886">
    <property type="term" value="C:plasma membrane"/>
    <property type="evidence" value="ECO:0007669"/>
    <property type="project" value="TreeGrafter"/>
</dbReference>
<evidence type="ECO:0000313" key="11">
    <source>
        <dbReference type="Proteomes" id="UP000002453"/>
    </source>
</evidence>
<sequence length="269" mass="30011">MALFQKQVMMRRVLYALLPIYIYSFLFYGLRLIWLSIFVFSFGILAEYIFEKRKNKKVSEAVLVTCMLYTLSLPPLTPWWIAVIGIIFGVVFAKEVYGGFGRNVFNPAITGRLFVYIAFPSFMTKGWMLPKLGSLGLDAVTSATPLSLFDSGKLTNLKDLFFGFRAGSFGEGAIFLIFIGAIYLIITKTASWKIIVSTILSAAFLTFMFDLFIPSAPPTLFALLSGSLLFVSVFIATDPITAPKNSKAQYIYGIIIGVSIVLIRTFYKA</sequence>
<evidence type="ECO:0000256" key="7">
    <source>
        <dbReference type="ARBA" id="ARBA00022989"/>
    </source>
</evidence>